<gene>
    <name evidence="2" type="ORF">BJ997_004176</name>
</gene>
<sequence>MIALLRAMDVPARLTSVYAPGLNPMDFHAVAEALVDDAWHVVDATALAPRQALVRIATGRDAADTSFLTVIGGLVNLSSLEVSAVVDELPRDDVRQLVELR</sequence>
<dbReference type="InterPro" id="IPR002931">
    <property type="entry name" value="Transglutaminase-like"/>
</dbReference>
<evidence type="ECO:0000259" key="1">
    <source>
        <dbReference type="Pfam" id="PF01841"/>
    </source>
</evidence>
<evidence type="ECO:0000313" key="3">
    <source>
        <dbReference type="Proteomes" id="UP000561726"/>
    </source>
</evidence>
<feature type="domain" description="Transglutaminase-like" evidence="1">
    <location>
        <begin position="1"/>
        <end position="44"/>
    </location>
</feature>
<proteinExistence type="predicted"/>
<dbReference type="EMBL" id="JACHBQ010000001">
    <property type="protein sequence ID" value="MBB5643628.1"/>
    <property type="molecule type" value="Genomic_DNA"/>
</dbReference>
<keyword evidence="2" id="KW-0645">Protease</keyword>
<reference evidence="2 3" key="1">
    <citation type="submission" date="2020-08" db="EMBL/GenBank/DDBJ databases">
        <title>Sequencing the genomes of 1000 actinobacteria strains.</title>
        <authorList>
            <person name="Klenk H.-P."/>
        </authorList>
    </citation>
    <scope>NUCLEOTIDE SEQUENCE [LARGE SCALE GENOMIC DNA]</scope>
    <source>
        <strain evidence="2 3">DSM 21065</strain>
    </source>
</reference>
<keyword evidence="2" id="KW-0378">Hydrolase</keyword>
<name>A0A7W9E5U1_9MICO</name>
<dbReference type="AlphaFoldDB" id="A0A7W9E5U1"/>
<evidence type="ECO:0000313" key="2">
    <source>
        <dbReference type="EMBL" id="MBB5643628.1"/>
    </source>
</evidence>
<dbReference type="SUPFAM" id="SSF54001">
    <property type="entry name" value="Cysteine proteinases"/>
    <property type="match status" value="1"/>
</dbReference>
<organism evidence="2 3">
    <name type="scientific">Cryobacterium roopkundense</name>
    <dbReference type="NCBI Taxonomy" id="1001240"/>
    <lineage>
        <taxon>Bacteria</taxon>
        <taxon>Bacillati</taxon>
        <taxon>Actinomycetota</taxon>
        <taxon>Actinomycetes</taxon>
        <taxon>Micrococcales</taxon>
        <taxon>Microbacteriaceae</taxon>
        <taxon>Cryobacterium</taxon>
    </lineage>
</organism>
<dbReference type="Pfam" id="PF01841">
    <property type="entry name" value="Transglut_core"/>
    <property type="match status" value="1"/>
</dbReference>
<dbReference type="Gene3D" id="3.10.620.30">
    <property type="match status" value="1"/>
</dbReference>
<dbReference type="GO" id="GO:0006508">
    <property type="term" value="P:proteolysis"/>
    <property type="evidence" value="ECO:0007669"/>
    <property type="project" value="UniProtKB-KW"/>
</dbReference>
<accession>A0A7W9E5U1</accession>
<dbReference type="GO" id="GO:0008233">
    <property type="term" value="F:peptidase activity"/>
    <property type="evidence" value="ECO:0007669"/>
    <property type="project" value="UniProtKB-KW"/>
</dbReference>
<dbReference type="Proteomes" id="UP000561726">
    <property type="component" value="Unassembled WGS sequence"/>
</dbReference>
<protein>
    <submittedName>
        <fullName evidence="2">Transglutaminase-like putative cysteine protease</fullName>
    </submittedName>
</protein>
<comment type="caution">
    <text evidence="2">The sequence shown here is derived from an EMBL/GenBank/DDBJ whole genome shotgun (WGS) entry which is preliminary data.</text>
</comment>
<dbReference type="InterPro" id="IPR038765">
    <property type="entry name" value="Papain-like_cys_pep_sf"/>
</dbReference>